<feature type="transmembrane region" description="Helical" evidence="11">
    <location>
        <begin position="20"/>
        <end position="37"/>
    </location>
</feature>
<proteinExistence type="predicted"/>
<dbReference type="InterPro" id="IPR050396">
    <property type="entry name" value="Glycosyltr_51/Transpeptidase"/>
</dbReference>
<protein>
    <submittedName>
        <fullName evidence="14">Glycosyltransferase Family 51 candidate bifunctional family GT51 b-glycosyltransferase PBP transpeptidase (Candidate murein polymerase)</fullName>
    </submittedName>
</protein>
<feature type="coiled-coil region" evidence="9">
    <location>
        <begin position="794"/>
        <end position="821"/>
    </location>
</feature>
<dbReference type="SUPFAM" id="SSF53955">
    <property type="entry name" value="Lysozyme-like"/>
    <property type="match status" value="1"/>
</dbReference>
<dbReference type="Proteomes" id="UP000050872">
    <property type="component" value="Unassembled WGS sequence"/>
</dbReference>
<accession>A0A0R1QLC0</accession>
<keyword evidence="15" id="KW-1185">Reference proteome</keyword>
<dbReference type="InterPro" id="IPR036950">
    <property type="entry name" value="PBP_transglycosylase"/>
</dbReference>
<dbReference type="STRING" id="1423770.FD29_GL000004"/>
<evidence type="ECO:0000256" key="8">
    <source>
        <dbReference type="ARBA" id="ARBA00049902"/>
    </source>
</evidence>
<dbReference type="PATRIC" id="fig|1423770.3.peg.4"/>
<evidence type="ECO:0000259" key="12">
    <source>
        <dbReference type="Pfam" id="PF00905"/>
    </source>
</evidence>
<dbReference type="InterPro" id="IPR023346">
    <property type="entry name" value="Lysozyme-like_dom_sf"/>
</dbReference>
<evidence type="ECO:0000256" key="1">
    <source>
        <dbReference type="ARBA" id="ARBA00022645"/>
    </source>
</evidence>
<keyword evidence="3" id="KW-0328">Glycosyltransferase</keyword>
<feature type="domain" description="Penicillin-binding protein transpeptidase" evidence="12">
    <location>
        <begin position="380"/>
        <end position="615"/>
    </location>
</feature>
<gene>
    <name evidence="14" type="ORF">FD29_GL000004</name>
</gene>
<keyword evidence="4 14" id="KW-0808">Transferase</keyword>
<feature type="compositionally biased region" description="Low complexity" evidence="10">
    <location>
        <begin position="876"/>
        <end position="963"/>
    </location>
</feature>
<evidence type="ECO:0000313" key="15">
    <source>
        <dbReference type="Proteomes" id="UP000050872"/>
    </source>
</evidence>
<dbReference type="InterPro" id="IPR012338">
    <property type="entry name" value="Beta-lactam/transpept-like"/>
</dbReference>
<evidence type="ECO:0000256" key="5">
    <source>
        <dbReference type="ARBA" id="ARBA00022801"/>
    </source>
</evidence>
<keyword evidence="9" id="KW-0175">Coiled coil</keyword>
<dbReference type="AlphaFoldDB" id="A0A0R1QLC0"/>
<organism evidence="14 15">
    <name type="scientific">Companilactobacillus mindensis DSM 14500</name>
    <dbReference type="NCBI Taxonomy" id="1423770"/>
    <lineage>
        <taxon>Bacteria</taxon>
        <taxon>Bacillati</taxon>
        <taxon>Bacillota</taxon>
        <taxon>Bacilli</taxon>
        <taxon>Lactobacillales</taxon>
        <taxon>Lactobacillaceae</taxon>
        <taxon>Companilactobacillus</taxon>
    </lineage>
</organism>
<evidence type="ECO:0000256" key="10">
    <source>
        <dbReference type="SAM" id="MobiDB-lite"/>
    </source>
</evidence>
<evidence type="ECO:0000256" key="7">
    <source>
        <dbReference type="ARBA" id="ARBA00034000"/>
    </source>
</evidence>
<dbReference type="Pfam" id="PF00905">
    <property type="entry name" value="Transpeptidase"/>
    <property type="match status" value="1"/>
</dbReference>
<sequence>MRKKKLEHKLIKKRKKWPWILLTIVLLIVLSVGAFWWKYGYDIRNTIADGYSYSQGLKKSDFHPRNSTVIYDRNGKEIKKLSQSSSNYTPIKEINPKIRKGLVDVEDQRFYIHHGVDMYAILRSIGSKLLHRRTEGGSTLTQQLVKNVILKDQSQNMTRKLKEMVIAQQLEKKFTKQQILEFYINNVYMGHGSYGFSAAANYYFSQDQKDLSIDKLAVLVGIPNNPVYYDPVASPDRTIKRRNMILYIFHQQGLISEKIYLTARKRPLGLKINEKRYDNDVSNNYALSYAVFNATEELMKSSGFTMRYDFKNKADQKEYGARYEQAYERAHGQLMDGGYTIRTTIDMDLQNKIEELVNNTYKSYTGRDAHGKLAPQVSSTVIDNKTGNVIAIVGGRTTEGDQVNRAISGYRQPGSTAKPIVAYAPAFERGYLPQSTVVDSAVGTPVIPNWYSGYIGSTTVRHALENSINTVAYKLAAQDTKHTYYDDMVKMEFARLDPTQKDDPRLAMGSFTYGVTTTEMASAYSSFSRGGQFIHPSNLSSIYDNDNGRYIYQNTHMKKDVYTKNASYMMLNTMQSVVSDGLGKAAALDNYKYTAGKTGTTDDTKDSYFVGMTPNFTIANWTGNDQPSTLTASEDALTMQAFKAEGQYLVDYTKQKETNFKKPSTVTVSGSNLSVNSKNEKPSIQDVIDLNFNKYNTDQENKNTNRLYNLDYRIIYHLTKKEEFSREDKVQKAIDKYNEKPIIKESQYDKKLSALQKIRYLNANVKRQSAKIRFNRQILQLQKDLNMSQAMFQAAKDNKKVAKYESEKEAIETQRAKKRQAMVDKLMPQYNSQLQKVKSAYKNNDSDKADQRQKLIDIMNEIRSYGGNVPDVKIATGSSTSSNSGNSSSSSSSGSTGSTSSNSSSGGNSSSTSSSNSTGSDSSSNSGSSTTGSGTNSSSSSNNSGTSSGSNNNSSANSSTDDD</sequence>
<evidence type="ECO:0000256" key="4">
    <source>
        <dbReference type="ARBA" id="ARBA00022679"/>
    </source>
</evidence>
<dbReference type="Gene3D" id="1.10.3810.10">
    <property type="entry name" value="Biosynthetic peptidoglycan transglycosylase-like"/>
    <property type="match status" value="1"/>
</dbReference>
<evidence type="ECO:0000256" key="11">
    <source>
        <dbReference type="SAM" id="Phobius"/>
    </source>
</evidence>
<evidence type="ECO:0000256" key="9">
    <source>
        <dbReference type="SAM" id="Coils"/>
    </source>
</evidence>
<keyword evidence="5" id="KW-0378">Hydrolase</keyword>
<keyword evidence="2" id="KW-0645">Protease</keyword>
<keyword evidence="6" id="KW-0511">Multifunctional enzyme</keyword>
<dbReference type="GO" id="GO:0008955">
    <property type="term" value="F:peptidoglycan glycosyltransferase activity"/>
    <property type="evidence" value="ECO:0007669"/>
    <property type="project" value="UniProtKB-EC"/>
</dbReference>
<evidence type="ECO:0000259" key="13">
    <source>
        <dbReference type="Pfam" id="PF00912"/>
    </source>
</evidence>
<dbReference type="PANTHER" id="PTHR32282:SF33">
    <property type="entry name" value="PEPTIDOGLYCAN GLYCOSYLTRANSFERASE"/>
    <property type="match status" value="1"/>
</dbReference>
<evidence type="ECO:0000256" key="3">
    <source>
        <dbReference type="ARBA" id="ARBA00022676"/>
    </source>
</evidence>
<dbReference type="EMBL" id="AZEZ01000008">
    <property type="protein sequence ID" value="KRL45639.1"/>
    <property type="molecule type" value="Genomic_DNA"/>
</dbReference>
<evidence type="ECO:0000313" key="14">
    <source>
        <dbReference type="EMBL" id="KRL45639.1"/>
    </source>
</evidence>
<name>A0A0R1QLC0_9LACO</name>
<feature type="domain" description="Glycosyl transferase family 51" evidence="13">
    <location>
        <begin position="75"/>
        <end position="247"/>
    </location>
</feature>
<dbReference type="SUPFAM" id="SSF56601">
    <property type="entry name" value="beta-lactamase/transpeptidase-like"/>
    <property type="match status" value="1"/>
</dbReference>
<dbReference type="RefSeq" id="WP_235804243.1">
    <property type="nucleotide sequence ID" value="NZ_AZEZ01000008.1"/>
</dbReference>
<dbReference type="InterPro" id="IPR001460">
    <property type="entry name" value="PCN-bd_Tpept"/>
</dbReference>
<keyword evidence="11" id="KW-0472">Membrane</keyword>
<dbReference type="GO" id="GO:0008658">
    <property type="term" value="F:penicillin binding"/>
    <property type="evidence" value="ECO:0007669"/>
    <property type="project" value="InterPro"/>
</dbReference>
<comment type="caution">
    <text evidence="14">The sequence shown here is derived from an EMBL/GenBank/DDBJ whole genome shotgun (WGS) entry which is preliminary data.</text>
</comment>
<comment type="catalytic activity">
    <reaction evidence="7">
        <text>Preferential cleavage: (Ac)2-L-Lys-D-Ala-|-D-Ala. Also transpeptidation of peptidyl-alanyl moieties that are N-acyl substituents of D-alanine.</text>
        <dbReference type="EC" id="3.4.16.4"/>
    </reaction>
</comment>
<evidence type="ECO:0000256" key="6">
    <source>
        <dbReference type="ARBA" id="ARBA00023268"/>
    </source>
</evidence>
<comment type="catalytic activity">
    <reaction evidence="8">
        <text>[GlcNAc-(1-&gt;4)-Mur2Ac(oyl-L-Ala-gamma-D-Glu-L-Lys-D-Ala-D-Ala)](n)-di-trans,octa-cis-undecaprenyl diphosphate + beta-D-GlcNAc-(1-&gt;4)-Mur2Ac(oyl-L-Ala-gamma-D-Glu-L-Lys-D-Ala-D-Ala)-di-trans,octa-cis-undecaprenyl diphosphate = [GlcNAc-(1-&gt;4)-Mur2Ac(oyl-L-Ala-gamma-D-Glu-L-Lys-D-Ala-D-Ala)](n+1)-di-trans,octa-cis-undecaprenyl diphosphate + di-trans,octa-cis-undecaprenyl diphosphate + H(+)</text>
        <dbReference type="Rhea" id="RHEA:23708"/>
        <dbReference type="Rhea" id="RHEA-COMP:9602"/>
        <dbReference type="Rhea" id="RHEA-COMP:9603"/>
        <dbReference type="ChEBI" id="CHEBI:15378"/>
        <dbReference type="ChEBI" id="CHEBI:58405"/>
        <dbReference type="ChEBI" id="CHEBI:60033"/>
        <dbReference type="ChEBI" id="CHEBI:78435"/>
        <dbReference type="EC" id="2.4.99.28"/>
    </reaction>
</comment>
<feature type="region of interest" description="Disordered" evidence="10">
    <location>
        <begin position="867"/>
        <end position="963"/>
    </location>
</feature>
<evidence type="ECO:0000256" key="2">
    <source>
        <dbReference type="ARBA" id="ARBA00022670"/>
    </source>
</evidence>
<dbReference type="GO" id="GO:0009002">
    <property type="term" value="F:serine-type D-Ala-D-Ala carboxypeptidase activity"/>
    <property type="evidence" value="ECO:0007669"/>
    <property type="project" value="UniProtKB-EC"/>
</dbReference>
<dbReference type="InterPro" id="IPR001264">
    <property type="entry name" value="Glyco_trans_51"/>
</dbReference>
<keyword evidence="1" id="KW-0121">Carboxypeptidase</keyword>
<reference evidence="14 15" key="1">
    <citation type="journal article" date="2015" name="Genome Announc.">
        <title>Expanding the biotechnology potential of lactobacilli through comparative genomics of 213 strains and associated genera.</title>
        <authorList>
            <person name="Sun Z."/>
            <person name="Harris H.M."/>
            <person name="McCann A."/>
            <person name="Guo C."/>
            <person name="Argimon S."/>
            <person name="Zhang W."/>
            <person name="Yang X."/>
            <person name="Jeffery I.B."/>
            <person name="Cooney J.C."/>
            <person name="Kagawa T.F."/>
            <person name="Liu W."/>
            <person name="Song Y."/>
            <person name="Salvetti E."/>
            <person name="Wrobel A."/>
            <person name="Rasinkangas P."/>
            <person name="Parkhill J."/>
            <person name="Rea M.C."/>
            <person name="O'Sullivan O."/>
            <person name="Ritari J."/>
            <person name="Douillard F.P."/>
            <person name="Paul Ross R."/>
            <person name="Yang R."/>
            <person name="Briner A.E."/>
            <person name="Felis G.E."/>
            <person name="de Vos W.M."/>
            <person name="Barrangou R."/>
            <person name="Klaenhammer T.R."/>
            <person name="Caufield P.W."/>
            <person name="Cui Y."/>
            <person name="Zhang H."/>
            <person name="O'Toole P.W."/>
        </authorList>
    </citation>
    <scope>NUCLEOTIDE SEQUENCE [LARGE SCALE GENOMIC DNA]</scope>
    <source>
        <strain evidence="14 15">DSM 14500</strain>
    </source>
</reference>
<keyword evidence="11" id="KW-0812">Transmembrane</keyword>
<dbReference type="GO" id="GO:0006508">
    <property type="term" value="P:proteolysis"/>
    <property type="evidence" value="ECO:0007669"/>
    <property type="project" value="UniProtKB-KW"/>
</dbReference>
<dbReference type="Gene3D" id="3.40.710.10">
    <property type="entry name" value="DD-peptidase/beta-lactamase superfamily"/>
    <property type="match status" value="1"/>
</dbReference>
<dbReference type="PANTHER" id="PTHR32282">
    <property type="entry name" value="BINDING PROTEIN TRANSPEPTIDASE, PUTATIVE-RELATED"/>
    <property type="match status" value="1"/>
</dbReference>
<keyword evidence="11" id="KW-1133">Transmembrane helix</keyword>
<dbReference type="Pfam" id="PF00912">
    <property type="entry name" value="Transgly"/>
    <property type="match status" value="1"/>
</dbReference>